<evidence type="ECO:0000313" key="11">
    <source>
        <dbReference type="EMBL" id="KFX21954.1"/>
    </source>
</evidence>
<dbReference type="InterPro" id="IPR011886">
    <property type="entry name" value="NapH_MauN"/>
</dbReference>
<proteinExistence type="predicted"/>
<evidence type="ECO:0000256" key="5">
    <source>
        <dbReference type="ARBA" id="ARBA00022982"/>
    </source>
</evidence>
<dbReference type="InterPro" id="IPR051684">
    <property type="entry name" value="Electron_Trans/Redox"/>
</dbReference>
<dbReference type="Gene3D" id="3.30.70.20">
    <property type="match status" value="1"/>
</dbReference>
<comment type="caution">
    <text evidence="10">The sequence shown here is derived from an EMBL/GenBank/DDBJ whole genome shotgun (WGS) entry which is preliminary data.</text>
</comment>
<dbReference type="GO" id="GO:0051539">
    <property type="term" value="F:4 iron, 4 sulfur cluster binding"/>
    <property type="evidence" value="ECO:0007669"/>
    <property type="project" value="UniProtKB-KW"/>
</dbReference>
<dbReference type="GO" id="GO:0046872">
    <property type="term" value="F:metal ion binding"/>
    <property type="evidence" value="ECO:0007669"/>
    <property type="project" value="UniProtKB-KW"/>
</dbReference>
<dbReference type="AlphaFoldDB" id="A0A093RY82"/>
<feature type="transmembrane region" description="Helical" evidence="8">
    <location>
        <begin position="30"/>
        <end position="50"/>
    </location>
</feature>
<dbReference type="OrthoDB" id="9806398at2"/>
<feature type="transmembrane region" description="Helical" evidence="8">
    <location>
        <begin position="169"/>
        <end position="192"/>
    </location>
</feature>
<accession>A0A093RY82</accession>
<keyword evidence="5" id="KW-0249">Electron transport</keyword>
<keyword evidence="2" id="KW-0004">4Fe-4S</keyword>
<evidence type="ECO:0000256" key="4">
    <source>
        <dbReference type="ARBA" id="ARBA00022737"/>
    </source>
</evidence>
<keyword evidence="8" id="KW-1133">Transmembrane helix</keyword>
<name>A0A093RY82_9GAMM</name>
<dbReference type="InterPro" id="IPR017900">
    <property type="entry name" value="4Fe4S_Fe_S_CS"/>
</dbReference>
<evidence type="ECO:0000256" key="3">
    <source>
        <dbReference type="ARBA" id="ARBA00022723"/>
    </source>
</evidence>
<evidence type="ECO:0000313" key="12">
    <source>
        <dbReference type="Proteomes" id="UP000032869"/>
    </source>
</evidence>
<dbReference type="SUPFAM" id="SSF54862">
    <property type="entry name" value="4Fe-4S ferredoxins"/>
    <property type="match status" value="1"/>
</dbReference>
<reference evidence="12 13" key="1">
    <citation type="submission" date="2014-08" db="EMBL/GenBank/DDBJ databases">
        <title>Genome sequences of NCPPB Pectobacterium isolates.</title>
        <authorList>
            <person name="Glover R.H."/>
            <person name="Sapp M."/>
            <person name="Elphinstone J."/>
        </authorList>
    </citation>
    <scope>NUCLEOTIDE SEQUENCE [LARGE SCALE GENOMIC DNA]</scope>
    <source>
        <strain evidence="11 12">NCPPB 2793</strain>
        <strain evidence="10 13">NCPPB 2795</strain>
    </source>
</reference>
<dbReference type="EMBL" id="JQHL01000001">
    <property type="protein sequence ID" value="KFX21954.1"/>
    <property type="molecule type" value="Genomic_DNA"/>
</dbReference>
<feature type="domain" description="4Fe-4S ferredoxin-type" evidence="9">
    <location>
        <begin position="214"/>
        <end position="247"/>
    </location>
</feature>
<evidence type="ECO:0000256" key="7">
    <source>
        <dbReference type="ARBA" id="ARBA00023014"/>
    </source>
</evidence>
<dbReference type="GO" id="GO:0005886">
    <property type="term" value="C:plasma membrane"/>
    <property type="evidence" value="ECO:0007669"/>
    <property type="project" value="TreeGrafter"/>
</dbReference>
<keyword evidence="6" id="KW-0408">Iron</keyword>
<feature type="transmembrane region" description="Helical" evidence="8">
    <location>
        <begin position="70"/>
        <end position="94"/>
    </location>
</feature>
<dbReference type="Pfam" id="PF13237">
    <property type="entry name" value="Fer4_10"/>
    <property type="match status" value="1"/>
</dbReference>
<feature type="domain" description="4Fe-4S ferredoxin-type" evidence="9">
    <location>
        <begin position="250"/>
        <end position="280"/>
    </location>
</feature>
<keyword evidence="3" id="KW-0479">Metal-binding</keyword>
<dbReference type="Pfam" id="PF12801">
    <property type="entry name" value="Fer4_5"/>
    <property type="match status" value="2"/>
</dbReference>
<dbReference type="NCBIfam" id="NF007013">
    <property type="entry name" value="PRK09477.1"/>
    <property type="match status" value="1"/>
</dbReference>
<keyword evidence="1" id="KW-0813">Transport</keyword>
<feature type="transmembrane region" description="Helical" evidence="8">
    <location>
        <begin position="139"/>
        <end position="157"/>
    </location>
</feature>
<keyword evidence="8" id="KW-0812">Transmembrane</keyword>
<dbReference type="EMBL" id="JQHM01000001">
    <property type="protein sequence ID" value="KFX07790.1"/>
    <property type="molecule type" value="Genomic_DNA"/>
</dbReference>
<dbReference type="Proteomes" id="UP000032869">
    <property type="component" value="Unassembled WGS sequence"/>
</dbReference>
<dbReference type="PANTHER" id="PTHR30176:SF3">
    <property type="entry name" value="FERREDOXIN-TYPE PROTEIN NAPH"/>
    <property type="match status" value="1"/>
</dbReference>
<dbReference type="PROSITE" id="PS51379">
    <property type="entry name" value="4FE4S_FER_2"/>
    <property type="match status" value="2"/>
</dbReference>
<dbReference type="NCBIfam" id="TIGR02163">
    <property type="entry name" value="napH"/>
    <property type="match status" value="1"/>
</dbReference>
<evidence type="ECO:0000256" key="2">
    <source>
        <dbReference type="ARBA" id="ARBA00022485"/>
    </source>
</evidence>
<dbReference type="InterPro" id="IPR017896">
    <property type="entry name" value="4Fe4S_Fe-S-bd"/>
</dbReference>
<dbReference type="PANTHER" id="PTHR30176">
    <property type="entry name" value="FERREDOXIN-TYPE PROTEIN NAPH"/>
    <property type="match status" value="1"/>
</dbReference>
<protein>
    <submittedName>
        <fullName evidence="10">Quinol dehydrogenase</fullName>
    </submittedName>
</protein>
<dbReference type="eggNOG" id="COG0348">
    <property type="taxonomic scope" value="Bacteria"/>
</dbReference>
<evidence type="ECO:0000313" key="13">
    <source>
        <dbReference type="Proteomes" id="UP000032874"/>
    </source>
</evidence>
<evidence type="ECO:0000256" key="1">
    <source>
        <dbReference type="ARBA" id="ARBA00022448"/>
    </source>
</evidence>
<dbReference type="Proteomes" id="UP000032874">
    <property type="component" value="Unassembled WGS sequence"/>
</dbReference>
<organism evidence="10 13">
    <name type="scientific">Pectobacterium betavasculorum</name>
    <dbReference type="NCBI Taxonomy" id="55207"/>
    <lineage>
        <taxon>Bacteria</taxon>
        <taxon>Pseudomonadati</taxon>
        <taxon>Pseudomonadota</taxon>
        <taxon>Gammaproteobacteria</taxon>
        <taxon>Enterobacterales</taxon>
        <taxon>Pectobacteriaceae</taxon>
        <taxon>Pectobacterium</taxon>
    </lineage>
</organism>
<dbReference type="STRING" id="55207.KP22_06780"/>
<keyword evidence="8" id="KW-0472">Membrane</keyword>
<sequence length="287" mass="31537">MANRKQDAGREAQAKKGWWRSHRWLVLRRLTQSLVLLMFLSGPLLGFWILRGNYSASRLLDTVPLSDPLMVLQSLASGHLPAALALVGALIIALSYALAGKRLFCSWVCPVNPLTDLAAWLRRRFGITASATLPRNLRYLLLILILAGSALTGGLLWEWVNPVSLMGRGLIFGFGAGIWLLLALFLFDLLVVEHGWCGHLCPTGALYGALGGKGALVVDAAERERCTRCMDCFHVCPEPQVLRAPLLDKDSPVQVTDRDCITCGRCIDVCAEDVFKITLRWKSGAKS</sequence>
<evidence type="ECO:0000259" key="9">
    <source>
        <dbReference type="PROSITE" id="PS51379"/>
    </source>
</evidence>
<dbReference type="PROSITE" id="PS00198">
    <property type="entry name" value="4FE4S_FER_1"/>
    <property type="match status" value="1"/>
</dbReference>
<dbReference type="RefSeq" id="WP_039299103.1">
    <property type="nucleotide sequence ID" value="NZ_JAODTE010000001.1"/>
</dbReference>
<keyword evidence="4" id="KW-0677">Repeat</keyword>
<gene>
    <name evidence="10" type="primary">napH</name>
    <name evidence="11" type="ORF">JV35_01995</name>
    <name evidence="10" type="ORF">KP22_06780</name>
</gene>
<keyword evidence="7" id="KW-0411">Iron-sulfur</keyword>
<evidence type="ECO:0000256" key="8">
    <source>
        <dbReference type="SAM" id="Phobius"/>
    </source>
</evidence>
<evidence type="ECO:0000313" key="10">
    <source>
        <dbReference type="EMBL" id="KFX07790.1"/>
    </source>
</evidence>
<keyword evidence="12" id="KW-1185">Reference proteome</keyword>
<evidence type="ECO:0000256" key="6">
    <source>
        <dbReference type="ARBA" id="ARBA00023004"/>
    </source>
</evidence>